<evidence type="ECO:0000313" key="19">
    <source>
        <dbReference type="Proteomes" id="UP000664521"/>
    </source>
</evidence>
<accession>A0A8H3F976</accession>
<dbReference type="GO" id="GO:0070987">
    <property type="term" value="P:error-free translesion synthesis"/>
    <property type="evidence" value="ECO:0007669"/>
    <property type="project" value="UniProtKB-ARBA"/>
</dbReference>
<comment type="function">
    <text evidence="10">This protein is an auxiliary protein of DNA polymerase delta and is involved in the control of eukaryotic DNA replication by increasing the polymerase's processibility during elongation of the leading strand. Involved in DNA repair.</text>
</comment>
<dbReference type="FunFam" id="3.10.150.10:FF:000006">
    <property type="entry name" value="Proliferating cell nuclear antigen"/>
    <property type="match status" value="1"/>
</dbReference>
<evidence type="ECO:0000256" key="1">
    <source>
        <dbReference type="ARBA" id="ARBA00004123"/>
    </source>
</evidence>
<evidence type="ECO:0000256" key="8">
    <source>
        <dbReference type="ARBA" id="ARBA00023136"/>
    </source>
</evidence>
<evidence type="ECO:0000256" key="13">
    <source>
        <dbReference type="SAM" id="MobiDB-lite"/>
    </source>
</evidence>
<dbReference type="InterPro" id="IPR022659">
    <property type="entry name" value="Pr_cel_nuc_antig_CS"/>
</dbReference>
<evidence type="ECO:0000256" key="7">
    <source>
        <dbReference type="ARBA" id="ARBA00023125"/>
    </source>
</evidence>
<dbReference type="InterPro" id="IPR046938">
    <property type="entry name" value="DNA_clamp_sf"/>
</dbReference>
<dbReference type="EMBL" id="CAJPDS010000029">
    <property type="protein sequence ID" value="CAF9921761.1"/>
    <property type="molecule type" value="Genomic_DNA"/>
</dbReference>
<keyword evidence="19" id="KW-1185">Reference proteome</keyword>
<dbReference type="Gene3D" id="3.10.150.10">
    <property type="entry name" value="DNA Polymerase III, subunit A, domain 2"/>
    <property type="match status" value="2"/>
</dbReference>
<dbReference type="FunFam" id="3.10.150.10:FF:000008">
    <property type="entry name" value="Proliferating cell nuclear antigen"/>
    <property type="match status" value="1"/>
</dbReference>
<evidence type="ECO:0000256" key="4">
    <source>
        <dbReference type="ARBA" id="ARBA00022692"/>
    </source>
</evidence>
<feature type="domain" description="Proliferating cell nuclear antigen PCNA N-terminal" evidence="15">
    <location>
        <begin position="587"/>
        <end position="708"/>
    </location>
</feature>
<dbReference type="CDD" id="cd00577">
    <property type="entry name" value="PCNA"/>
    <property type="match status" value="1"/>
</dbReference>
<feature type="compositionally biased region" description="Low complexity" evidence="13">
    <location>
        <begin position="534"/>
        <end position="549"/>
    </location>
</feature>
<keyword evidence="8 14" id="KW-0472">Membrane</keyword>
<dbReference type="GO" id="GO:0017022">
    <property type="term" value="F:myosin binding"/>
    <property type="evidence" value="ECO:0007669"/>
    <property type="project" value="InterPro"/>
</dbReference>
<comment type="subcellular location">
    <subcellularLocation>
        <location evidence="2">Endomembrane system</location>
    </subcellularLocation>
    <subcellularLocation>
        <location evidence="1 11">Nucleus</location>
    </subcellularLocation>
</comment>
<dbReference type="Pfam" id="PF12632">
    <property type="entry name" value="Vezatin"/>
    <property type="match status" value="1"/>
</dbReference>
<name>A0A8H3F976_9LECA</name>
<dbReference type="PROSITE" id="PS01251">
    <property type="entry name" value="PCNA_1"/>
    <property type="match status" value="1"/>
</dbReference>
<dbReference type="PRINTS" id="PR00339">
    <property type="entry name" value="PCNACYCLIN"/>
</dbReference>
<keyword evidence="7 12" id="KW-0238">DNA-binding</keyword>
<dbReference type="NCBIfam" id="TIGR00590">
    <property type="entry name" value="pcna"/>
    <property type="match status" value="1"/>
</dbReference>
<dbReference type="PANTHER" id="PTHR11352:SF0">
    <property type="entry name" value="PROLIFERATING CELL NUCLEAR ANTIGEN"/>
    <property type="match status" value="1"/>
</dbReference>
<keyword evidence="4 14" id="KW-0812">Transmembrane</keyword>
<dbReference type="PANTHER" id="PTHR11352">
    <property type="entry name" value="PROLIFERATING CELL NUCLEAR ANTIGEN"/>
    <property type="match status" value="1"/>
</dbReference>
<feature type="transmembrane region" description="Helical" evidence="14">
    <location>
        <begin position="177"/>
        <end position="195"/>
    </location>
</feature>
<dbReference type="PROSITE" id="PS00293">
    <property type="entry name" value="PCNA_2"/>
    <property type="match status" value="1"/>
</dbReference>
<dbReference type="OrthoDB" id="21151at2759"/>
<dbReference type="InterPro" id="IPR026859">
    <property type="entry name" value="Myosin-bd"/>
</dbReference>
<feature type="transmembrane region" description="Helical" evidence="14">
    <location>
        <begin position="142"/>
        <end position="162"/>
    </location>
</feature>
<feature type="region of interest" description="Disordered" evidence="13">
    <location>
        <begin position="529"/>
        <end position="552"/>
    </location>
</feature>
<dbReference type="GO" id="GO:0012505">
    <property type="term" value="C:endomembrane system"/>
    <property type="evidence" value="ECO:0007669"/>
    <property type="project" value="UniProtKB-SubCell"/>
</dbReference>
<keyword evidence="5 12" id="KW-0235">DNA replication</keyword>
<dbReference type="GO" id="GO:0006275">
    <property type="term" value="P:regulation of DNA replication"/>
    <property type="evidence" value="ECO:0007669"/>
    <property type="project" value="InterPro"/>
</dbReference>
<evidence type="ECO:0000259" key="17">
    <source>
        <dbReference type="Pfam" id="PF12632"/>
    </source>
</evidence>
<evidence type="ECO:0000256" key="3">
    <source>
        <dbReference type="ARBA" id="ARBA00010462"/>
    </source>
</evidence>
<dbReference type="Pfam" id="PF02747">
    <property type="entry name" value="PCNA_C"/>
    <property type="match status" value="1"/>
</dbReference>
<dbReference type="InterPro" id="IPR022648">
    <property type="entry name" value="Pr_cel_nuc_antig_N"/>
</dbReference>
<dbReference type="InterPro" id="IPR022649">
    <property type="entry name" value="Pr_cel_nuc_antig_C"/>
</dbReference>
<evidence type="ECO:0000259" key="16">
    <source>
        <dbReference type="Pfam" id="PF02747"/>
    </source>
</evidence>
<evidence type="ECO:0000256" key="5">
    <source>
        <dbReference type="ARBA" id="ARBA00022705"/>
    </source>
</evidence>
<comment type="similarity">
    <text evidence="3 12">Belongs to the PCNA family.</text>
</comment>
<evidence type="ECO:0000256" key="2">
    <source>
        <dbReference type="ARBA" id="ARBA00004308"/>
    </source>
</evidence>
<keyword evidence="9 11" id="KW-0539">Nucleus</keyword>
<comment type="caution">
    <text evidence="18">The sequence shown here is derived from an EMBL/GenBank/DDBJ whole genome shotgun (WGS) entry which is preliminary data.</text>
</comment>
<evidence type="ECO:0000256" key="14">
    <source>
        <dbReference type="SAM" id="Phobius"/>
    </source>
</evidence>
<evidence type="ECO:0000256" key="11">
    <source>
        <dbReference type="RuleBase" id="RU000641"/>
    </source>
</evidence>
<dbReference type="GO" id="GO:0003677">
    <property type="term" value="F:DNA binding"/>
    <property type="evidence" value="ECO:0007669"/>
    <property type="project" value="UniProtKB-KW"/>
</dbReference>
<evidence type="ECO:0000256" key="12">
    <source>
        <dbReference type="RuleBase" id="RU003671"/>
    </source>
</evidence>
<feature type="domain" description="Myosin-binding" evidence="17">
    <location>
        <begin position="155"/>
        <end position="435"/>
    </location>
</feature>
<evidence type="ECO:0000256" key="6">
    <source>
        <dbReference type="ARBA" id="ARBA00022989"/>
    </source>
</evidence>
<reference evidence="18" key="1">
    <citation type="submission" date="2021-03" db="EMBL/GenBank/DDBJ databases">
        <authorList>
            <person name="Tagirdzhanova G."/>
        </authorList>
    </citation>
    <scope>NUCLEOTIDE SEQUENCE</scope>
</reference>
<feature type="domain" description="Proliferating cell nuclear antigen PCNA C-terminal" evidence="16">
    <location>
        <begin position="712"/>
        <end position="839"/>
    </location>
</feature>
<dbReference type="HAMAP" id="MF_00317">
    <property type="entry name" value="DNApol_clamp_arch"/>
    <property type="match status" value="1"/>
</dbReference>
<dbReference type="AlphaFoldDB" id="A0A8H3F976"/>
<sequence>METVVCGNSPLAEYLEGEGEGEADGPWLLGASNRTPSTISQTSFAPCGPPRRFTKYRRRPPRLLMGEGQPLNDIVARFQAAFLSVISSKLGWADSTSFLERFRYIIVASQLLEERPNLGVYPQPDFTPPADQDATERIRFKISLVGISLTGVTAFVLAWVAHRLRTFNFTDVDPRRALPHLFVLVAFTTVIFVLVRQQWLKYVRSQAIDNASALVANAQNFNTVASSAIALIQEVELVSRGYGTSAPLPPITRLEENRQTRKCARLRRAVKAAIPPLISAFRQEFDNLKTLAVGVDLERYYDLYEISQSDIQEAGAVTFSSINDNDDMDTLRALKSVFQALHLTRKLYLCSLLALNADGRSSDFPVWTAASESMSSLASKTTQMANDVDRILLEEQAFPLPPTPRIPLTPGKESMRGQMRKLSSLSQGIRGLQAKMHLLRDESERTLDESNESPEFGVDLLAQYDSIGSDLKTLVQEWEEGRIALAASIDKNDQRMSLSPTGPLAPMSPTLSLGGLTVVGGNSPDTLKALNGFPRSPRSRSSTSTSSSSEEVFEAVALPRQRSLLTREERIAKLKEDRVRSALLRVLEARLEQANLLKKVVDAIKDLVQDCNFDCNDSGIALQAMDNSHVALVSMMLKAESFSPFRCDRNIALGINLSSLMKVLRCAQNEDILTLKADDAPDVVNLVFESSESDRLSEYDIKLMDIDQEHLGIPETEYSATISMPAAEFQRICRDLIALSESVAIEATKEGVKFSCSGDIGNGAVTLRSHTNVEKPELNVDIALSEPVALTFSLKYLVNFCKASGLSGTVKLCLSSEVPLLVEYTLASNSYLRFYLAPKIGDEE</sequence>
<protein>
    <recommendedName>
        <fullName evidence="11">DNA sliding clamp PCNA</fullName>
    </recommendedName>
</protein>
<gene>
    <name evidence="18" type="ORF">HETSPECPRED_004619</name>
</gene>
<dbReference type="GO" id="GO:0043626">
    <property type="term" value="C:PCNA complex"/>
    <property type="evidence" value="ECO:0007669"/>
    <property type="project" value="TreeGrafter"/>
</dbReference>
<dbReference type="GO" id="GO:0006298">
    <property type="term" value="P:mismatch repair"/>
    <property type="evidence" value="ECO:0007669"/>
    <property type="project" value="TreeGrafter"/>
</dbReference>
<evidence type="ECO:0000259" key="15">
    <source>
        <dbReference type="Pfam" id="PF00705"/>
    </source>
</evidence>
<proteinExistence type="inferred from homology"/>
<dbReference type="InterPro" id="IPR000730">
    <property type="entry name" value="Pr_cel_nuc_antig"/>
</dbReference>
<dbReference type="Pfam" id="PF00705">
    <property type="entry name" value="PCNA_N"/>
    <property type="match status" value="1"/>
</dbReference>
<dbReference type="SUPFAM" id="SSF55979">
    <property type="entry name" value="DNA clamp"/>
    <property type="match status" value="2"/>
</dbReference>
<keyword evidence="6 14" id="KW-1133">Transmembrane helix</keyword>
<evidence type="ECO:0000256" key="10">
    <source>
        <dbReference type="ARBA" id="ARBA00054163"/>
    </source>
</evidence>
<organism evidence="18 19">
    <name type="scientific">Heterodermia speciosa</name>
    <dbReference type="NCBI Taxonomy" id="116794"/>
    <lineage>
        <taxon>Eukaryota</taxon>
        <taxon>Fungi</taxon>
        <taxon>Dikarya</taxon>
        <taxon>Ascomycota</taxon>
        <taxon>Pezizomycotina</taxon>
        <taxon>Lecanoromycetes</taxon>
        <taxon>OSLEUM clade</taxon>
        <taxon>Lecanoromycetidae</taxon>
        <taxon>Caliciales</taxon>
        <taxon>Physciaceae</taxon>
        <taxon>Heterodermia</taxon>
    </lineage>
</organism>
<dbReference type="Proteomes" id="UP000664521">
    <property type="component" value="Unassembled WGS sequence"/>
</dbReference>
<dbReference type="GO" id="GO:0006272">
    <property type="term" value="P:leading strand elongation"/>
    <property type="evidence" value="ECO:0007669"/>
    <property type="project" value="TreeGrafter"/>
</dbReference>
<evidence type="ECO:0000313" key="18">
    <source>
        <dbReference type="EMBL" id="CAF9921761.1"/>
    </source>
</evidence>
<evidence type="ECO:0000256" key="9">
    <source>
        <dbReference type="ARBA" id="ARBA00023242"/>
    </source>
</evidence>
<comment type="function">
    <text evidence="11">This protein is an auxiliary protein of DNA polymerase delta and is involved in the control of eukaryotic DNA replication by increasing the polymerase's processivity during elongation of the leading strand.</text>
</comment>
<dbReference type="GO" id="GO:0030337">
    <property type="term" value="F:DNA polymerase processivity factor activity"/>
    <property type="evidence" value="ECO:0007669"/>
    <property type="project" value="InterPro"/>
</dbReference>
<dbReference type="FunFam" id="3.70.10.10:FF:000001">
    <property type="entry name" value="Proliferating cell nuclear antigen"/>
    <property type="match status" value="1"/>
</dbReference>
<dbReference type="GO" id="GO:0006273">
    <property type="term" value="P:lagging strand elongation"/>
    <property type="evidence" value="ECO:0007669"/>
    <property type="project" value="UniProtKB-ARBA"/>
</dbReference>